<gene>
    <name evidence="3" type="ORF">DAD186_11030</name>
</gene>
<name>A0A1B0ZI97_9MICO</name>
<dbReference type="STRING" id="1630135.DAD186_11030"/>
<feature type="compositionally biased region" description="Pro residues" evidence="1">
    <location>
        <begin position="1"/>
        <end position="15"/>
    </location>
</feature>
<dbReference type="RefSeq" id="WP_065247818.1">
    <property type="nucleotide sequence ID" value="NZ_CP012117.1"/>
</dbReference>
<protein>
    <submittedName>
        <fullName evidence="3">Uncharacterized protein</fullName>
    </submittedName>
</protein>
<feature type="region of interest" description="Disordered" evidence="1">
    <location>
        <begin position="1"/>
        <end position="41"/>
    </location>
</feature>
<dbReference type="AlphaFoldDB" id="A0A1B0ZI97"/>
<organism evidence="3 4">
    <name type="scientific">Dermabacter vaginalis</name>
    <dbReference type="NCBI Taxonomy" id="1630135"/>
    <lineage>
        <taxon>Bacteria</taxon>
        <taxon>Bacillati</taxon>
        <taxon>Actinomycetota</taxon>
        <taxon>Actinomycetes</taxon>
        <taxon>Micrococcales</taxon>
        <taxon>Dermabacteraceae</taxon>
        <taxon>Dermabacter</taxon>
    </lineage>
</organism>
<evidence type="ECO:0000256" key="2">
    <source>
        <dbReference type="SAM" id="Phobius"/>
    </source>
</evidence>
<feature type="transmembrane region" description="Helical" evidence="2">
    <location>
        <begin position="119"/>
        <end position="141"/>
    </location>
</feature>
<keyword evidence="2" id="KW-0812">Transmembrane</keyword>
<proteinExistence type="predicted"/>
<sequence length="173" mass="18587">MAKRFNPPPSWPEPPEGTGDLPASWSPDPRWPETPAGWRLDFDPATVGPSPAVPAPVTRSETLRASGVVAERPGQYPARVELPGHVEMRDTDTSLVNGFPPEKPRAFGPHDPHAGRRRLIVNLCLCLVGLVLAAASVYGFAQLYSYAMNELPKGESAAASLAHHLPTTGFHAL</sequence>
<reference evidence="3 4" key="1">
    <citation type="submission" date="2015-06" db="EMBL/GenBank/DDBJ databases">
        <title>Investigation of pathophysiology for high-risk pregnancy and development of treatment modality based on it.</title>
        <authorList>
            <person name="Kim B.-C."/>
            <person name="Lim S."/>
        </authorList>
    </citation>
    <scope>NUCLEOTIDE SEQUENCE [LARGE SCALE GENOMIC DNA]</scope>
    <source>
        <strain evidence="3 4">AD1-86</strain>
    </source>
</reference>
<keyword evidence="2" id="KW-0472">Membrane</keyword>
<accession>A0A1B0ZI97</accession>
<dbReference type="Proteomes" id="UP000092596">
    <property type="component" value="Chromosome"/>
</dbReference>
<dbReference type="KEGG" id="dva:DAD186_11030"/>
<evidence type="ECO:0000313" key="4">
    <source>
        <dbReference type="Proteomes" id="UP000092596"/>
    </source>
</evidence>
<dbReference type="EMBL" id="CP012117">
    <property type="protein sequence ID" value="ANP27653.1"/>
    <property type="molecule type" value="Genomic_DNA"/>
</dbReference>
<keyword evidence="2" id="KW-1133">Transmembrane helix</keyword>
<evidence type="ECO:0000256" key="1">
    <source>
        <dbReference type="SAM" id="MobiDB-lite"/>
    </source>
</evidence>
<evidence type="ECO:0000313" key="3">
    <source>
        <dbReference type="EMBL" id="ANP27653.1"/>
    </source>
</evidence>